<dbReference type="Pfam" id="PF05223">
    <property type="entry name" value="MecA_N"/>
    <property type="match status" value="1"/>
</dbReference>
<dbReference type="PANTHER" id="PTHR30627:SF24">
    <property type="entry name" value="PENICILLIN-BINDING PROTEIN 4B"/>
    <property type="match status" value="1"/>
</dbReference>
<sequence>MRTPMVTTFAVAALMVAATACSSGQQGPVPAAEAFAEAFADRDLAAAAGLTTAPEQATAALESTWQALQAENLEIRTGDARVDGDTATVDYTYHWTLPKGRQWSYTGELQMGRSGGRWLVRWTSSDIHPRLGDTQTMELRTSPAPRARVNESAGSDVLVPGTVSRVLFDVSKAPEPDRVAGALAAGLSRIDPVAYTPQSILRAARTAGGPYSVILLTEYEAATIGPELIGLPGVTLTQEWDMVPTDRKFAPDLLTQVRKTVIAEVDGKAGWSVVTRNANGADLGVLHEVAAQPAPSFALSIDRFVQNSAQHAVDLRTEQTMMVVIRPSTGAILAVAQNKAADRDGPVATSGQYPPGSIFKTVTASAAMAAGIATPDTVLACPSRTTIGERTIPNYNLFTVGEVPMATAYERSCNTTFARLASRLEPTALTEAAARLGIGQDYRVEGLPTLSGSVPPADDIVQRAEDGIGQGRVVTSPFGMAVMAATVANGSVPVPYLIAGRPTEITGDRPAIDPEVIDGLREMMRMVVTGGTAERIRDQGEVYGKTGEAEVDGGSHSWFVGYRGDVAFATLLVKGGSSDNAVAVTRDMFAALPPGY</sequence>
<comment type="caution">
    <text evidence="4">The sequence shown here is derived from an EMBL/GenBank/DDBJ whole genome shotgun (WGS) entry which is preliminary data.</text>
</comment>
<dbReference type="PROSITE" id="PS51257">
    <property type="entry name" value="PROKAR_LIPOPROTEIN"/>
    <property type="match status" value="1"/>
</dbReference>
<feature type="chain" id="PRO_5046870880" evidence="1">
    <location>
        <begin position="21"/>
        <end position="596"/>
    </location>
</feature>
<keyword evidence="1" id="KW-0732">Signal</keyword>
<organism evidence="4 5">
    <name type="scientific">Nocardia rhizosphaerae</name>
    <dbReference type="NCBI Taxonomy" id="1691571"/>
    <lineage>
        <taxon>Bacteria</taxon>
        <taxon>Bacillati</taxon>
        <taxon>Actinomycetota</taxon>
        <taxon>Actinomycetes</taxon>
        <taxon>Mycobacteriales</taxon>
        <taxon>Nocardiaceae</taxon>
        <taxon>Nocardia</taxon>
    </lineage>
</organism>
<proteinExistence type="predicted"/>
<reference evidence="5" key="1">
    <citation type="journal article" date="2019" name="Int. J. Syst. Evol. Microbiol.">
        <title>The Global Catalogue of Microorganisms (GCM) 10K type strain sequencing project: providing services to taxonomists for standard genome sequencing and annotation.</title>
        <authorList>
            <consortium name="The Broad Institute Genomics Platform"/>
            <consortium name="The Broad Institute Genome Sequencing Center for Infectious Disease"/>
            <person name="Wu L."/>
            <person name="Ma J."/>
        </authorList>
    </citation>
    <scope>NUCLEOTIDE SEQUENCE [LARGE SCALE GENOMIC DNA]</scope>
    <source>
        <strain evidence="5">CGMCC 4.7204</strain>
    </source>
</reference>
<dbReference type="InterPro" id="IPR001460">
    <property type="entry name" value="PCN-bd_Tpept"/>
</dbReference>
<dbReference type="SUPFAM" id="SSF56601">
    <property type="entry name" value="beta-lactamase/transpeptidase-like"/>
    <property type="match status" value="1"/>
</dbReference>
<protein>
    <submittedName>
        <fullName evidence="4">Penicillin-binding transpeptidase domain-containing protein</fullName>
    </submittedName>
</protein>
<dbReference type="InterPro" id="IPR050515">
    <property type="entry name" value="Beta-lactam/transpept"/>
</dbReference>
<dbReference type="InterPro" id="IPR032710">
    <property type="entry name" value="NTF2-like_dom_sf"/>
</dbReference>
<dbReference type="PANTHER" id="PTHR30627">
    <property type="entry name" value="PEPTIDOGLYCAN D,D-TRANSPEPTIDASE"/>
    <property type="match status" value="1"/>
</dbReference>
<dbReference type="InterPro" id="IPR012338">
    <property type="entry name" value="Beta-lactam/transpept-like"/>
</dbReference>
<dbReference type="Gene3D" id="3.40.710.10">
    <property type="entry name" value="DD-peptidase/beta-lactamase superfamily"/>
    <property type="match status" value="1"/>
</dbReference>
<feature type="domain" description="NTF2-like N-terminal transpeptidase" evidence="3">
    <location>
        <begin position="28"/>
        <end position="135"/>
    </location>
</feature>
<dbReference type="EMBL" id="JBHSBA010000007">
    <property type="protein sequence ID" value="MFC4126588.1"/>
    <property type="molecule type" value="Genomic_DNA"/>
</dbReference>
<evidence type="ECO:0000313" key="4">
    <source>
        <dbReference type="EMBL" id="MFC4126588.1"/>
    </source>
</evidence>
<feature type="signal peptide" evidence="1">
    <location>
        <begin position="1"/>
        <end position="20"/>
    </location>
</feature>
<dbReference type="RefSeq" id="WP_378551547.1">
    <property type="nucleotide sequence ID" value="NZ_JBHSBA010000007.1"/>
</dbReference>
<keyword evidence="5" id="KW-1185">Reference proteome</keyword>
<feature type="domain" description="Penicillin-binding protein transpeptidase" evidence="2">
    <location>
        <begin position="321"/>
        <end position="576"/>
    </location>
</feature>
<accession>A0ABV8L8U5</accession>
<evidence type="ECO:0000313" key="5">
    <source>
        <dbReference type="Proteomes" id="UP001595767"/>
    </source>
</evidence>
<dbReference type="InterPro" id="IPR007887">
    <property type="entry name" value="MecA_N"/>
</dbReference>
<dbReference type="SUPFAM" id="SSF54427">
    <property type="entry name" value="NTF2-like"/>
    <property type="match status" value="1"/>
</dbReference>
<evidence type="ECO:0000259" key="3">
    <source>
        <dbReference type="Pfam" id="PF05223"/>
    </source>
</evidence>
<evidence type="ECO:0000256" key="1">
    <source>
        <dbReference type="SAM" id="SignalP"/>
    </source>
</evidence>
<evidence type="ECO:0000259" key="2">
    <source>
        <dbReference type="Pfam" id="PF00905"/>
    </source>
</evidence>
<dbReference type="Proteomes" id="UP001595767">
    <property type="component" value="Unassembled WGS sequence"/>
</dbReference>
<gene>
    <name evidence="4" type="ORF">ACFOW8_16745</name>
</gene>
<name>A0ABV8L8U5_9NOCA</name>
<dbReference type="Pfam" id="PF00905">
    <property type="entry name" value="Transpeptidase"/>
    <property type="match status" value="1"/>
</dbReference>